<keyword evidence="3" id="KW-1185">Reference proteome</keyword>
<feature type="region of interest" description="Disordered" evidence="1">
    <location>
        <begin position="785"/>
        <end position="841"/>
    </location>
</feature>
<sequence length="841" mass="92754">MYSPAHSDGQSSESVESSTFGGDTLNSRLMPRGTHTGDEELVFRNDSSKSKAVQNHSYMASISTGQKARNTMMSGSTTKTGSHSANSSSTSVNQPQSPRSASAAGHYGARSSHSRGPGRGTPGAGVPAASVPNSPPVPRDYSDVPGKRRPHQQAQAGHQRRPSIDARGYLRALNDLFFSKFCVDELFYREFREQLVSRIQDSTFRYSPGDLQDILDDVLEACKSTRLRHAAGAGPHMVRWAAEPIWLQWLPRHFYPTLLRSQKRTCSFVYIIEGSPPRFPSMRLIHLRVRVFTLVPVCACASQLNLDVVSQWRLNYFARDQSASVIDHIFLINANMMVYDPKHSSVCLDVFCADPLCSEIHAGRVSEEDKAKAFRRVLNVVLNETLRVRLISKEQKTAVRARLLKSVYSTEDRISAVRELAVLVMLAQDERHRDVVAYAIDKFGKAWAQSNTSVTDVDEDCNLDPDMVYRKALGVINNTYLESILDVRRLGMSISAEEVGKLRELWGRNSTRVPDSRVLTLPMLLHLLVHCSESELQEALPQAGVSGAAMAKAGETGGLSGRIEQVEDAALQIVQNLGLAWELGDNPPRDLRQFCMVLLLDLGSALSMLLVQETQSPADAAADSDAREIGVVEDGLFAKWWEVCDAVIRFERAHRRFYAAFLVMYIKITSERLLSQKADFDPELFLSMVIELLTEYRKRRPDYEAIVLTADGRLSAAIAAAAAAAAAATSTSGDVAAKKAAQQLQQQAGKALDRRTREDIGSEFDRLFAWVDQQLPVTNHVRALARAPSPKSRAPSWQIPSAEKMRSSSSASIGYSSSTGGNRVASPLPPVPTHSLSKDRL</sequence>
<dbReference type="AlphaFoldDB" id="A0A9W8I121"/>
<dbReference type="EMBL" id="JANBUO010000024">
    <property type="protein sequence ID" value="KAJ2808777.1"/>
    <property type="molecule type" value="Genomic_DNA"/>
</dbReference>
<organism evidence="2 3">
    <name type="scientific">Coemansia guatemalensis</name>
    <dbReference type="NCBI Taxonomy" id="2761395"/>
    <lineage>
        <taxon>Eukaryota</taxon>
        <taxon>Fungi</taxon>
        <taxon>Fungi incertae sedis</taxon>
        <taxon>Zoopagomycota</taxon>
        <taxon>Kickxellomycotina</taxon>
        <taxon>Kickxellomycetes</taxon>
        <taxon>Kickxellales</taxon>
        <taxon>Kickxellaceae</taxon>
        <taxon>Coemansia</taxon>
    </lineage>
</organism>
<proteinExistence type="predicted"/>
<gene>
    <name evidence="2" type="ORF">H4R20_000635</name>
</gene>
<feature type="compositionally biased region" description="Basic and acidic residues" evidence="1">
    <location>
        <begin position="35"/>
        <end position="49"/>
    </location>
</feature>
<evidence type="ECO:0000313" key="3">
    <source>
        <dbReference type="Proteomes" id="UP001140094"/>
    </source>
</evidence>
<evidence type="ECO:0000313" key="2">
    <source>
        <dbReference type="EMBL" id="KAJ2808777.1"/>
    </source>
</evidence>
<dbReference type="OrthoDB" id="5549534at2759"/>
<dbReference type="Proteomes" id="UP001140094">
    <property type="component" value="Unassembled WGS sequence"/>
</dbReference>
<reference evidence="2" key="1">
    <citation type="submission" date="2022-07" db="EMBL/GenBank/DDBJ databases">
        <title>Phylogenomic reconstructions and comparative analyses of Kickxellomycotina fungi.</title>
        <authorList>
            <person name="Reynolds N.K."/>
            <person name="Stajich J.E."/>
            <person name="Barry K."/>
            <person name="Grigoriev I.V."/>
            <person name="Crous P."/>
            <person name="Smith M.E."/>
        </authorList>
    </citation>
    <scope>NUCLEOTIDE SEQUENCE</scope>
    <source>
        <strain evidence="2">NRRL 1565</strain>
    </source>
</reference>
<feature type="compositionally biased region" description="Low complexity" evidence="1">
    <location>
        <begin position="71"/>
        <end position="91"/>
    </location>
</feature>
<accession>A0A9W8I121</accession>
<feature type="region of interest" description="Disordered" evidence="1">
    <location>
        <begin position="1"/>
        <end position="163"/>
    </location>
</feature>
<name>A0A9W8I121_9FUNG</name>
<protein>
    <submittedName>
        <fullName evidence="2">Uncharacterized protein</fullName>
    </submittedName>
</protein>
<feature type="compositionally biased region" description="Polar residues" evidence="1">
    <location>
        <begin position="50"/>
        <end position="69"/>
    </location>
</feature>
<comment type="caution">
    <text evidence="2">The sequence shown here is derived from an EMBL/GenBank/DDBJ whole genome shotgun (WGS) entry which is preliminary data.</text>
</comment>
<evidence type="ECO:0000256" key="1">
    <source>
        <dbReference type="SAM" id="MobiDB-lite"/>
    </source>
</evidence>
<feature type="compositionally biased region" description="Low complexity" evidence="1">
    <location>
        <begin position="807"/>
        <end position="821"/>
    </location>
</feature>